<dbReference type="GO" id="GO:0003700">
    <property type="term" value="F:DNA-binding transcription factor activity"/>
    <property type="evidence" value="ECO:0007669"/>
    <property type="project" value="TreeGrafter"/>
</dbReference>
<evidence type="ECO:0000259" key="5">
    <source>
        <dbReference type="PROSITE" id="PS50977"/>
    </source>
</evidence>
<dbReference type="PANTHER" id="PTHR30055:SF234">
    <property type="entry name" value="HTH-TYPE TRANSCRIPTIONAL REGULATOR BETI"/>
    <property type="match status" value="1"/>
</dbReference>
<dbReference type="InterPro" id="IPR001647">
    <property type="entry name" value="HTH_TetR"/>
</dbReference>
<evidence type="ECO:0000313" key="6">
    <source>
        <dbReference type="EMBL" id="RZU45329.1"/>
    </source>
</evidence>
<keyword evidence="3" id="KW-0804">Transcription</keyword>
<organism evidence="6 7">
    <name type="scientific">Fluviicoccus keumensis</name>
    <dbReference type="NCBI Taxonomy" id="1435465"/>
    <lineage>
        <taxon>Bacteria</taxon>
        <taxon>Pseudomonadati</taxon>
        <taxon>Pseudomonadota</taxon>
        <taxon>Gammaproteobacteria</taxon>
        <taxon>Moraxellales</taxon>
        <taxon>Moraxellaceae</taxon>
        <taxon>Fluviicoccus</taxon>
    </lineage>
</organism>
<dbReference type="RefSeq" id="WP_165391428.1">
    <property type="nucleotide sequence ID" value="NZ_SHKX01000012.1"/>
</dbReference>
<reference evidence="6 7" key="1">
    <citation type="submission" date="2019-02" db="EMBL/GenBank/DDBJ databases">
        <title>Genomic Encyclopedia of Type Strains, Phase IV (KMG-IV): sequencing the most valuable type-strain genomes for metagenomic binning, comparative biology and taxonomic classification.</title>
        <authorList>
            <person name="Goeker M."/>
        </authorList>
    </citation>
    <scope>NUCLEOTIDE SEQUENCE [LARGE SCALE GENOMIC DNA]</scope>
    <source>
        <strain evidence="6 7">DSM 105135</strain>
    </source>
</reference>
<dbReference type="PRINTS" id="PR00455">
    <property type="entry name" value="HTHTETR"/>
</dbReference>
<dbReference type="GO" id="GO:0000976">
    <property type="term" value="F:transcription cis-regulatory region binding"/>
    <property type="evidence" value="ECO:0007669"/>
    <property type="project" value="TreeGrafter"/>
</dbReference>
<dbReference type="InterPro" id="IPR009057">
    <property type="entry name" value="Homeodomain-like_sf"/>
</dbReference>
<dbReference type="PROSITE" id="PS50977">
    <property type="entry name" value="HTH_TETR_2"/>
    <property type="match status" value="1"/>
</dbReference>
<feature type="DNA-binding region" description="H-T-H motif" evidence="4">
    <location>
        <begin position="34"/>
        <end position="53"/>
    </location>
</feature>
<protein>
    <submittedName>
        <fullName evidence="6">TetR family transcriptional regulator</fullName>
    </submittedName>
</protein>
<proteinExistence type="predicted"/>
<evidence type="ECO:0000256" key="2">
    <source>
        <dbReference type="ARBA" id="ARBA00023125"/>
    </source>
</evidence>
<sequence>MRRKPQQLRSREMVDRLIDATGKVIVARGLEYATTNHIAEEAGVNIASLYHYFGNKEEMIEALQDRLTQDLLQTLVGHAAGYDLKALSMRDIAETSILFTLQSLRADPVFMELSRHWSRLSLQRSMAVIEQHLLQLCTDYFRQHFRTYPIEDMHIRLYVLLNGAMATVARHLCEGSPVIRDRELVTVLADMIVGVLEKGMIE</sequence>
<name>A0A4Q7Z6M6_9GAMM</name>
<dbReference type="SUPFAM" id="SSF46689">
    <property type="entry name" value="Homeodomain-like"/>
    <property type="match status" value="1"/>
</dbReference>
<dbReference type="Gene3D" id="1.10.357.10">
    <property type="entry name" value="Tetracycline Repressor, domain 2"/>
    <property type="match status" value="1"/>
</dbReference>
<evidence type="ECO:0000256" key="3">
    <source>
        <dbReference type="ARBA" id="ARBA00023163"/>
    </source>
</evidence>
<dbReference type="InterPro" id="IPR023772">
    <property type="entry name" value="DNA-bd_HTH_TetR-type_CS"/>
</dbReference>
<evidence type="ECO:0000256" key="4">
    <source>
        <dbReference type="PROSITE-ProRule" id="PRU00335"/>
    </source>
</evidence>
<dbReference type="EMBL" id="SHKX01000012">
    <property type="protein sequence ID" value="RZU45329.1"/>
    <property type="molecule type" value="Genomic_DNA"/>
</dbReference>
<comment type="caution">
    <text evidence="6">The sequence shown here is derived from an EMBL/GenBank/DDBJ whole genome shotgun (WGS) entry which is preliminary data.</text>
</comment>
<dbReference type="AlphaFoldDB" id="A0A4Q7Z6M6"/>
<evidence type="ECO:0000256" key="1">
    <source>
        <dbReference type="ARBA" id="ARBA00023015"/>
    </source>
</evidence>
<gene>
    <name evidence="6" type="ORF">EV700_2148</name>
</gene>
<keyword evidence="1" id="KW-0805">Transcription regulation</keyword>
<dbReference type="Pfam" id="PF00440">
    <property type="entry name" value="TetR_N"/>
    <property type="match status" value="1"/>
</dbReference>
<dbReference type="PANTHER" id="PTHR30055">
    <property type="entry name" value="HTH-TYPE TRANSCRIPTIONAL REGULATOR RUTR"/>
    <property type="match status" value="1"/>
</dbReference>
<evidence type="ECO:0000313" key="7">
    <source>
        <dbReference type="Proteomes" id="UP000292423"/>
    </source>
</evidence>
<dbReference type="PROSITE" id="PS01081">
    <property type="entry name" value="HTH_TETR_1"/>
    <property type="match status" value="1"/>
</dbReference>
<keyword evidence="7" id="KW-1185">Reference proteome</keyword>
<dbReference type="Proteomes" id="UP000292423">
    <property type="component" value="Unassembled WGS sequence"/>
</dbReference>
<accession>A0A4Q7Z6M6</accession>
<dbReference type="InterPro" id="IPR050109">
    <property type="entry name" value="HTH-type_TetR-like_transc_reg"/>
</dbReference>
<feature type="domain" description="HTH tetR-type" evidence="5">
    <location>
        <begin position="11"/>
        <end position="71"/>
    </location>
</feature>
<keyword evidence="2 4" id="KW-0238">DNA-binding</keyword>